<protein>
    <submittedName>
        <fullName evidence="2">Uncharacterized protein</fullName>
    </submittedName>
</protein>
<accession>A0A4Q9GYL5</accession>
<dbReference type="EMBL" id="SIXI01000005">
    <property type="protein sequence ID" value="TBO29343.1"/>
    <property type="molecule type" value="Genomic_DNA"/>
</dbReference>
<sequence length="291" mass="33675">MPTSAPKEKTRTFYCPIDRVTVTHIKQMYELYQSYYENTALDIFISDLSKKTGVIMVTRKSDDRLVGFSTQVLMHMTVDGRKVRGIFSGDTIVDKRYWGNNELAKAFYKFCVRQIVVRPPWIPLYWFLISKGYKTYLLMTNNSYKFYPRSGGDPWGNDEFYKHVTESYSQQLFPEYYDKEKGVLDFGHDYVHLKGDVADITPELAASNEHIAYFDQVNPGWRVGHELPCLAALDYHSILLSLWHRPAKWFKRNVLGQKVKGKQVEQKLNAAPPAQRWANDSEDALDAGKAS</sequence>
<evidence type="ECO:0000313" key="2">
    <source>
        <dbReference type="EMBL" id="TBO29343.1"/>
    </source>
</evidence>
<dbReference type="OrthoDB" id="333393at2"/>
<evidence type="ECO:0000256" key="1">
    <source>
        <dbReference type="SAM" id="MobiDB-lite"/>
    </source>
</evidence>
<keyword evidence="3" id="KW-1185">Reference proteome</keyword>
<dbReference type="AlphaFoldDB" id="A0A4Q9GYL5"/>
<gene>
    <name evidence="2" type="ORF">EYS42_13115</name>
</gene>
<dbReference type="RefSeq" id="WP_130968638.1">
    <property type="nucleotide sequence ID" value="NZ_SIXI01000005.1"/>
</dbReference>
<reference evidence="2 3" key="1">
    <citation type="submission" date="2019-02" db="EMBL/GenBank/DDBJ databases">
        <title>Aquabacterium sp. strain KMB7.</title>
        <authorList>
            <person name="Chen W.-M."/>
        </authorList>
    </citation>
    <scope>NUCLEOTIDE SEQUENCE [LARGE SCALE GENOMIC DNA]</scope>
    <source>
        <strain evidence="2 3">KMB7</strain>
    </source>
</reference>
<organism evidence="2 3">
    <name type="scientific">Aquabacterium lacunae</name>
    <dbReference type="NCBI Taxonomy" id="2528630"/>
    <lineage>
        <taxon>Bacteria</taxon>
        <taxon>Pseudomonadati</taxon>
        <taxon>Pseudomonadota</taxon>
        <taxon>Betaproteobacteria</taxon>
        <taxon>Burkholderiales</taxon>
        <taxon>Aquabacterium</taxon>
    </lineage>
</organism>
<dbReference type="Proteomes" id="UP000292120">
    <property type="component" value="Unassembled WGS sequence"/>
</dbReference>
<name>A0A4Q9GYL5_9BURK</name>
<evidence type="ECO:0000313" key="3">
    <source>
        <dbReference type="Proteomes" id="UP000292120"/>
    </source>
</evidence>
<feature type="region of interest" description="Disordered" evidence="1">
    <location>
        <begin position="266"/>
        <end position="291"/>
    </location>
</feature>
<proteinExistence type="predicted"/>
<comment type="caution">
    <text evidence="2">The sequence shown here is derived from an EMBL/GenBank/DDBJ whole genome shotgun (WGS) entry which is preliminary data.</text>
</comment>